<dbReference type="Gene3D" id="1.10.10.2830">
    <property type="match status" value="1"/>
</dbReference>
<keyword evidence="2" id="KW-0159">Chromosome partition</keyword>
<proteinExistence type="inferred from homology"/>
<dbReference type="GO" id="GO:0003677">
    <property type="term" value="F:DNA binding"/>
    <property type="evidence" value="ECO:0007669"/>
    <property type="project" value="UniProtKB-KW"/>
</dbReference>
<keyword evidence="3" id="KW-0238">DNA-binding</keyword>
<protein>
    <submittedName>
        <fullName evidence="5">ParB family chromosome partitioning protein</fullName>
    </submittedName>
</protein>
<dbReference type="Pfam" id="PF17762">
    <property type="entry name" value="HTH_ParB"/>
    <property type="match status" value="1"/>
</dbReference>
<dbReference type="AlphaFoldDB" id="A0A0B7IR51"/>
<dbReference type="PANTHER" id="PTHR33375">
    <property type="entry name" value="CHROMOSOME-PARTITIONING PROTEIN PARB-RELATED"/>
    <property type="match status" value="1"/>
</dbReference>
<dbReference type="STRING" id="1848903.CCAND38_120004"/>
<dbReference type="FunFam" id="3.90.1530.30:FF:000001">
    <property type="entry name" value="Chromosome partitioning protein ParB"/>
    <property type="match status" value="1"/>
</dbReference>
<dbReference type="GO" id="GO:0005694">
    <property type="term" value="C:chromosome"/>
    <property type="evidence" value="ECO:0007669"/>
    <property type="project" value="TreeGrafter"/>
</dbReference>
<dbReference type="InterPro" id="IPR041468">
    <property type="entry name" value="HTH_ParB/Spo0J"/>
</dbReference>
<dbReference type="RefSeq" id="WP_042010016.1">
    <property type="nucleotide sequence ID" value="NZ_CDOL01000280.1"/>
</dbReference>
<feature type="domain" description="ParB-like N-terminal" evidence="4">
    <location>
        <begin position="42"/>
        <end position="132"/>
    </location>
</feature>
<name>A0A0B7IR51_9FLAO</name>
<comment type="similarity">
    <text evidence="1">Belongs to the ParB family.</text>
</comment>
<sequence length="314" mass="35337">MAKAFKKQALGRGVSAIFGNSPENDINSIADKNAEKVVGNIIELELDSIEVNPFQPRTSFNEEELQGLASSIEELGVIQPITVRKIGVNKFQLVSGERRFRASKLAGLQTIPAYVRIADDNESLTMALVENIQRQDLDPIEIALSYQRLIEEINLTQDQMSKRVGKKRSTITNYLRLLKLAPIIQTGIRDGFISMGHGRAIITIENPEVQAEIYQRIISDNLSVRETEDLVRKLQNPEINTTENNIVGIEIPKPQIENNKGTTPSYVLENMDTFDRFFGTKVSVKVAKNGKGTLIIPFSSEEDFRRIQRLLNRE</sequence>
<dbReference type="InterPro" id="IPR004437">
    <property type="entry name" value="ParB/RepB/Spo0J"/>
</dbReference>
<evidence type="ECO:0000313" key="6">
    <source>
        <dbReference type="Proteomes" id="UP000038200"/>
    </source>
</evidence>
<dbReference type="SUPFAM" id="SSF110849">
    <property type="entry name" value="ParB/Sulfiredoxin"/>
    <property type="match status" value="1"/>
</dbReference>
<evidence type="ECO:0000256" key="3">
    <source>
        <dbReference type="ARBA" id="ARBA00023125"/>
    </source>
</evidence>
<dbReference type="Proteomes" id="UP000038200">
    <property type="component" value="Unassembled WGS sequence"/>
</dbReference>
<dbReference type="GO" id="GO:0007059">
    <property type="term" value="P:chromosome segregation"/>
    <property type="evidence" value="ECO:0007669"/>
    <property type="project" value="UniProtKB-KW"/>
</dbReference>
<dbReference type="InterPro" id="IPR050336">
    <property type="entry name" value="Chromosome_partition/occlusion"/>
</dbReference>
<dbReference type="InterPro" id="IPR003115">
    <property type="entry name" value="ParB_N"/>
</dbReference>
<dbReference type="SMART" id="SM00470">
    <property type="entry name" value="ParB"/>
    <property type="match status" value="1"/>
</dbReference>
<accession>A0A0B7IR51</accession>
<dbReference type="InterPro" id="IPR036086">
    <property type="entry name" value="ParB/Sulfiredoxin_sf"/>
</dbReference>
<dbReference type="Gene3D" id="3.90.1530.30">
    <property type="match status" value="1"/>
</dbReference>
<evidence type="ECO:0000313" key="5">
    <source>
        <dbReference type="EMBL" id="CEN54381.1"/>
    </source>
</evidence>
<dbReference type="PANTHER" id="PTHR33375:SF1">
    <property type="entry name" value="CHROMOSOME-PARTITIONING PROTEIN PARB-RELATED"/>
    <property type="match status" value="1"/>
</dbReference>
<gene>
    <name evidence="5" type="ORF">CCAND93_870004</name>
</gene>
<evidence type="ECO:0000256" key="1">
    <source>
        <dbReference type="ARBA" id="ARBA00006295"/>
    </source>
</evidence>
<dbReference type="SUPFAM" id="SSF109709">
    <property type="entry name" value="KorB DNA-binding domain-like"/>
    <property type="match status" value="1"/>
</dbReference>
<evidence type="ECO:0000256" key="2">
    <source>
        <dbReference type="ARBA" id="ARBA00022829"/>
    </source>
</evidence>
<organism evidence="5 6">
    <name type="scientific">Capnocytophaga canis</name>
    <dbReference type="NCBI Taxonomy" id="1848903"/>
    <lineage>
        <taxon>Bacteria</taxon>
        <taxon>Pseudomonadati</taxon>
        <taxon>Bacteroidota</taxon>
        <taxon>Flavobacteriia</taxon>
        <taxon>Flavobacteriales</taxon>
        <taxon>Flavobacteriaceae</taxon>
        <taxon>Capnocytophaga</taxon>
    </lineage>
</organism>
<dbReference type="OrthoDB" id="9802051at2"/>
<dbReference type="FunFam" id="1.10.10.2830:FF:000001">
    <property type="entry name" value="Chromosome partitioning protein ParB"/>
    <property type="match status" value="1"/>
</dbReference>
<dbReference type="EMBL" id="CDOL01000280">
    <property type="protein sequence ID" value="CEN54381.1"/>
    <property type="molecule type" value="Genomic_DNA"/>
</dbReference>
<reference evidence="5 6" key="1">
    <citation type="submission" date="2015-01" db="EMBL/GenBank/DDBJ databases">
        <authorList>
            <person name="Xiang T."/>
            <person name="Song Y."/>
            <person name="Huang L."/>
            <person name="Wang B."/>
            <person name="Wu P."/>
        </authorList>
    </citation>
    <scope>NUCLEOTIDE SEQUENCE [LARGE SCALE GENOMIC DNA]</scope>
    <source>
        <strain evidence="5 6">CcD93</strain>
    </source>
</reference>
<dbReference type="NCBIfam" id="TIGR00180">
    <property type="entry name" value="parB_part"/>
    <property type="match status" value="1"/>
</dbReference>
<evidence type="ECO:0000259" key="4">
    <source>
        <dbReference type="SMART" id="SM00470"/>
    </source>
</evidence>
<dbReference type="CDD" id="cd16393">
    <property type="entry name" value="SPO0J_N"/>
    <property type="match status" value="1"/>
</dbReference>
<dbReference type="Pfam" id="PF02195">
    <property type="entry name" value="ParB_N"/>
    <property type="match status" value="1"/>
</dbReference>